<sequence length="87" mass="9870">MLNFLRVLRGFAGLCFVLAVGAIILQILVNLVHFDFVMPSSMAIFMLGVMHAVFWLWAFIGLRRIINSIHKKEQGGPHPSLSKPWHL</sequence>
<keyword evidence="3" id="KW-1185">Reference proteome</keyword>
<keyword evidence="1" id="KW-0472">Membrane</keyword>
<keyword evidence="1" id="KW-0812">Transmembrane</keyword>
<evidence type="ECO:0000256" key="1">
    <source>
        <dbReference type="SAM" id="Phobius"/>
    </source>
</evidence>
<dbReference type="Proteomes" id="UP000287823">
    <property type="component" value="Unassembled WGS sequence"/>
</dbReference>
<evidence type="ECO:0000313" key="3">
    <source>
        <dbReference type="Proteomes" id="UP000287823"/>
    </source>
</evidence>
<name>A0A432WK10_9GAMM</name>
<feature type="transmembrane region" description="Helical" evidence="1">
    <location>
        <begin position="41"/>
        <end position="62"/>
    </location>
</feature>
<gene>
    <name evidence="2" type="ORF">CWE14_04615</name>
</gene>
<dbReference type="AlphaFoldDB" id="A0A432WK10"/>
<protein>
    <submittedName>
        <fullName evidence="2">Uncharacterized protein</fullName>
    </submittedName>
</protein>
<reference evidence="2 3" key="1">
    <citation type="journal article" date="2011" name="Front. Microbiol.">
        <title>Genomic signatures of strain selection and enhancement in Bacillus atrophaeus var. globigii, a historical biowarfare simulant.</title>
        <authorList>
            <person name="Gibbons H.S."/>
            <person name="Broomall S.M."/>
            <person name="McNew L.A."/>
            <person name="Daligault H."/>
            <person name="Chapman C."/>
            <person name="Bruce D."/>
            <person name="Karavis M."/>
            <person name="Krepps M."/>
            <person name="McGregor P.A."/>
            <person name="Hong C."/>
            <person name="Park K.H."/>
            <person name="Akmal A."/>
            <person name="Feldman A."/>
            <person name="Lin J.S."/>
            <person name="Chang W.E."/>
            <person name="Higgs B.W."/>
            <person name="Demirev P."/>
            <person name="Lindquist J."/>
            <person name="Liem A."/>
            <person name="Fochler E."/>
            <person name="Read T.D."/>
            <person name="Tapia R."/>
            <person name="Johnson S."/>
            <person name="Bishop-Lilly K.A."/>
            <person name="Detter C."/>
            <person name="Han C."/>
            <person name="Sozhamannan S."/>
            <person name="Rosenzweig C.N."/>
            <person name="Skowronski E.W."/>
        </authorList>
    </citation>
    <scope>NUCLEOTIDE SEQUENCE [LARGE SCALE GENOMIC DNA]</scope>
    <source>
        <strain evidence="2 3">Y4G10-17</strain>
    </source>
</reference>
<keyword evidence="1" id="KW-1133">Transmembrane helix</keyword>
<accession>A0A432WK10</accession>
<organism evidence="2 3">
    <name type="scientific">Aliidiomarina soli</name>
    <dbReference type="NCBI Taxonomy" id="1928574"/>
    <lineage>
        <taxon>Bacteria</taxon>
        <taxon>Pseudomonadati</taxon>
        <taxon>Pseudomonadota</taxon>
        <taxon>Gammaproteobacteria</taxon>
        <taxon>Alteromonadales</taxon>
        <taxon>Idiomarinaceae</taxon>
        <taxon>Aliidiomarina</taxon>
    </lineage>
</organism>
<comment type="caution">
    <text evidence="2">The sequence shown here is derived from an EMBL/GenBank/DDBJ whole genome shotgun (WGS) entry which is preliminary data.</text>
</comment>
<dbReference type="EMBL" id="PIPO01000002">
    <property type="protein sequence ID" value="RUO34105.1"/>
    <property type="molecule type" value="Genomic_DNA"/>
</dbReference>
<feature type="transmembrane region" description="Helical" evidence="1">
    <location>
        <begin position="7"/>
        <end position="29"/>
    </location>
</feature>
<evidence type="ECO:0000313" key="2">
    <source>
        <dbReference type="EMBL" id="RUO34105.1"/>
    </source>
</evidence>
<proteinExistence type="predicted"/>